<feature type="compositionally biased region" description="Low complexity" evidence="1">
    <location>
        <begin position="174"/>
        <end position="183"/>
    </location>
</feature>
<evidence type="ECO:0000313" key="3">
    <source>
        <dbReference type="EMBL" id="PEN17370.1"/>
    </source>
</evidence>
<sequence>MSDKNPHTSERIQDSHHQGGAPFSNPRRSQTSTTVQHVQEESPAQNSLPPQDAGPDAPAQTPQAAQGPQGAKTQESAEKPAEDSSAESAHATQSTPWGSQTSKPQPAEAESAQPAAVEIDTNTPAEALPQSISRPDADEAVHHENTQTRQLPVQSRPEQGPLSSYLSEKPQNSEAPEPAVAHAEAPEAEPADNIPQSISRPDADEAGDAEDVRTRQLPAQAQEQGAFPSIADTMSAARAERGSSTPADSAASEAQAPTEKTGAKKVYEDTMPASAIPIITANTPAVSVGAPASGQIAATTGAVPAGAEKTPEQKRSRELKTIVTVTAIRTVLLAACLVMYGFGFGGGGTFNMMLGYGGAVYMLVQIAACIFAVRSKSTKGMRILNGISAGLGIILLIVTAIVYAGWSGEDSSAGAYIFIMADIILSVIIASARSIIEQPKDDVEPERLARE</sequence>
<evidence type="ECO:0000256" key="1">
    <source>
        <dbReference type="SAM" id="MobiDB-lite"/>
    </source>
</evidence>
<keyword evidence="2" id="KW-1133">Transmembrane helix</keyword>
<comment type="caution">
    <text evidence="3">The sequence shown here is derived from an EMBL/GenBank/DDBJ whole genome shotgun (WGS) entry which is preliminary data.</text>
</comment>
<feature type="compositionally biased region" description="Basic and acidic residues" evidence="1">
    <location>
        <begin position="1"/>
        <end position="17"/>
    </location>
</feature>
<reference evidence="3" key="1">
    <citation type="submission" date="2017-10" db="EMBL/GenBank/DDBJ databases">
        <title>Kefir isolates.</title>
        <authorList>
            <person name="Kim Y."/>
            <person name="Blasche S."/>
        </authorList>
    </citation>
    <scope>NUCLEOTIDE SEQUENCE [LARGE SCALE GENOMIC DNA]</scope>
    <source>
        <strain evidence="3">OG2-2</strain>
    </source>
</reference>
<organism evidence="3 4">
    <name type="scientific">Rothia dentocariosa</name>
    <dbReference type="NCBI Taxonomy" id="2047"/>
    <lineage>
        <taxon>Bacteria</taxon>
        <taxon>Bacillati</taxon>
        <taxon>Actinomycetota</taxon>
        <taxon>Actinomycetes</taxon>
        <taxon>Micrococcales</taxon>
        <taxon>Micrococcaceae</taxon>
        <taxon>Rothia</taxon>
    </lineage>
</organism>
<keyword evidence="2" id="KW-0812">Transmembrane</keyword>
<feature type="compositionally biased region" description="Low complexity" evidence="1">
    <location>
        <begin position="49"/>
        <end position="74"/>
    </location>
</feature>
<protein>
    <submittedName>
        <fullName evidence="3">Uncharacterized protein</fullName>
    </submittedName>
</protein>
<feature type="compositionally biased region" description="Polar residues" evidence="1">
    <location>
        <begin position="26"/>
        <end position="48"/>
    </location>
</feature>
<feature type="transmembrane region" description="Helical" evidence="2">
    <location>
        <begin position="354"/>
        <end position="373"/>
    </location>
</feature>
<accession>A0A2A8D8Z8</accession>
<feature type="transmembrane region" description="Helical" evidence="2">
    <location>
        <begin position="412"/>
        <end position="430"/>
    </location>
</feature>
<evidence type="ECO:0000313" key="4">
    <source>
        <dbReference type="Proteomes" id="UP000219947"/>
    </source>
</evidence>
<feature type="transmembrane region" description="Helical" evidence="2">
    <location>
        <begin position="385"/>
        <end position="406"/>
    </location>
</feature>
<feature type="transmembrane region" description="Helical" evidence="2">
    <location>
        <begin position="322"/>
        <end position="342"/>
    </location>
</feature>
<dbReference type="AlphaFoldDB" id="A0A2A8D8Z8"/>
<proteinExistence type="predicted"/>
<dbReference type="EMBL" id="PDEV01000001">
    <property type="protein sequence ID" value="PEN17370.1"/>
    <property type="molecule type" value="Genomic_DNA"/>
</dbReference>
<feature type="compositionally biased region" description="Polar residues" evidence="1">
    <location>
        <begin position="86"/>
        <end position="103"/>
    </location>
</feature>
<feature type="compositionally biased region" description="Basic and acidic residues" evidence="1">
    <location>
        <begin position="135"/>
        <end position="146"/>
    </location>
</feature>
<keyword evidence="4" id="KW-1185">Reference proteome</keyword>
<name>A0A2A8D8Z8_9MICC</name>
<feature type="region of interest" description="Disordered" evidence="1">
    <location>
        <begin position="1"/>
        <end position="264"/>
    </location>
</feature>
<evidence type="ECO:0000256" key="2">
    <source>
        <dbReference type="SAM" id="Phobius"/>
    </source>
</evidence>
<dbReference type="Proteomes" id="UP000219947">
    <property type="component" value="Unassembled WGS sequence"/>
</dbReference>
<keyword evidence="2" id="KW-0472">Membrane</keyword>
<feature type="compositionally biased region" description="Low complexity" evidence="1">
    <location>
        <begin position="104"/>
        <end position="116"/>
    </location>
</feature>
<gene>
    <name evidence="3" type="ORF">CRM92_05050</name>
</gene>
<dbReference type="RefSeq" id="WP_098042500.1">
    <property type="nucleotide sequence ID" value="NZ_CAURLQ010000010.1"/>
</dbReference>
<feature type="compositionally biased region" description="Polar residues" evidence="1">
    <location>
        <begin position="147"/>
        <end position="173"/>
    </location>
</feature>